<evidence type="ECO:0000313" key="2">
    <source>
        <dbReference type="Proteomes" id="UP001328107"/>
    </source>
</evidence>
<dbReference type="Proteomes" id="UP001328107">
    <property type="component" value="Unassembled WGS sequence"/>
</dbReference>
<protein>
    <submittedName>
        <fullName evidence="1">Uncharacterized protein</fullName>
    </submittedName>
</protein>
<evidence type="ECO:0000313" key="1">
    <source>
        <dbReference type="EMBL" id="GMR38051.1"/>
    </source>
</evidence>
<organism evidence="1 2">
    <name type="scientific">Pristionchus mayeri</name>
    <dbReference type="NCBI Taxonomy" id="1317129"/>
    <lineage>
        <taxon>Eukaryota</taxon>
        <taxon>Metazoa</taxon>
        <taxon>Ecdysozoa</taxon>
        <taxon>Nematoda</taxon>
        <taxon>Chromadorea</taxon>
        <taxon>Rhabditida</taxon>
        <taxon>Rhabditina</taxon>
        <taxon>Diplogasteromorpha</taxon>
        <taxon>Diplogasteroidea</taxon>
        <taxon>Neodiplogasteridae</taxon>
        <taxon>Pristionchus</taxon>
    </lineage>
</organism>
<dbReference type="EMBL" id="BTRK01000002">
    <property type="protein sequence ID" value="GMR38051.1"/>
    <property type="molecule type" value="Genomic_DNA"/>
</dbReference>
<feature type="non-terminal residue" evidence="1">
    <location>
        <position position="72"/>
    </location>
</feature>
<dbReference type="AlphaFoldDB" id="A0AAN4ZF95"/>
<comment type="caution">
    <text evidence="1">The sequence shown here is derived from an EMBL/GenBank/DDBJ whole genome shotgun (WGS) entry which is preliminary data.</text>
</comment>
<accession>A0AAN4ZF95</accession>
<reference evidence="2" key="1">
    <citation type="submission" date="2022-10" db="EMBL/GenBank/DDBJ databases">
        <title>Genome assembly of Pristionchus species.</title>
        <authorList>
            <person name="Yoshida K."/>
            <person name="Sommer R.J."/>
        </authorList>
    </citation>
    <scope>NUCLEOTIDE SEQUENCE [LARGE SCALE GENOMIC DNA]</scope>
    <source>
        <strain evidence="2">RS5460</strain>
    </source>
</reference>
<sequence>EELLVECIGRRADCSDGARTSFHGRFRIVDIGAGRHGENSRDVHLHPGRSRSVPLSCHAVDIVEVVPSVIRL</sequence>
<keyword evidence="2" id="KW-1185">Reference proteome</keyword>
<name>A0AAN4ZF95_9BILA</name>
<proteinExistence type="predicted"/>
<gene>
    <name evidence="1" type="ORF">PMAYCL1PPCAC_08246</name>
</gene>
<feature type="non-terminal residue" evidence="1">
    <location>
        <position position="1"/>
    </location>
</feature>